<evidence type="ECO:0000256" key="1">
    <source>
        <dbReference type="ARBA" id="ARBA00022529"/>
    </source>
</evidence>
<proteinExistence type="predicted"/>
<feature type="compositionally biased region" description="Polar residues" evidence="3">
    <location>
        <begin position="13"/>
        <end position="24"/>
    </location>
</feature>
<dbReference type="Gene3D" id="1.10.530.40">
    <property type="match status" value="1"/>
</dbReference>
<accession>A0A088F6K4</accession>
<reference evidence="4 5" key="1">
    <citation type="submission" date="2014-07" db="EMBL/GenBank/DDBJ databases">
        <title>Synergy as a Rationale for Phage Therapy using Phage Cocktails.</title>
        <authorList>
            <person name="Schmerer M."/>
            <person name="Molineux I.J."/>
            <person name="Bull J.J."/>
        </authorList>
    </citation>
    <scope>NUCLEOTIDE SEQUENCE [LARGE SCALE GENOMIC DNA]</scope>
</reference>
<dbReference type="Proteomes" id="UP000029367">
    <property type="component" value="Segment"/>
</dbReference>
<dbReference type="GeneID" id="22277687"/>
<dbReference type="RefSeq" id="YP_009101387.1">
    <property type="nucleotide sequence ID" value="NC_025445.1"/>
</dbReference>
<organism evidence="4 5">
    <name type="scientific">Escherichia phage J8-65</name>
    <dbReference type="NCBI Taxonomy" id="1536597"/>
    <lineage>
        <taxon>Viruses</taxon>
        <taxon>Duplodnaviria</taxon>
        <taxon>Heunggongvirae</taxon>
        <taxon>Uroviricota</taxon>
        <taxon>Caudoviricetes</taxon>
        <taxon>Autographivirales</taxon>
        <taxon>Autoscriptoviridae</taxon>
        <taxon>Stentvirinae</taxon>
        <taxon>Bonnellvirus</taxon>
        <taxon>Bonnellvirus smaasur</taxon>
        <taxon>Bonnellvirus J865</taxon>
    </lineage>
</organism>
<keyword evidence="5" id="KW-1185">Reference proteome</keyword>
<dbReference type="GO" id="GO:0031640">
    <property type="term" value="P:killing of cells of another organism"/>
    <property type="evidence" value="ECO:0007669"/>
    <property type="project" value="UniProtKB-KW"/>
</dbReference>
<keyword evidence="2" id="KW-0081">Bacteriolytic enzyme</keyword>
<protein>
    <submittedName>
        <fullName evidence="4">Internal head protein</fullName>
    </submittedName>
</protein>
<evidence type="ECO:0000256" key="3">
    <source>
        <dbReference type="SAM" id="MobiDB-lite"/>
    </source>
</evidence>
<dbReference type="InterPro" id="IPR023347">
    <property type="entry name" value="Lysozyme_dom_sf"/>
</dbReference>
<dbReference type="KEGG" id="vg:22277687"/>
<name>A0A088F6K4_9CAUD</name>
<feature type="region of interest" description="Disordered" evidence="3">
    <location>
        <begin position="1"/>
        <end position="24"/>
    </location>
</feature>
<evidence type="ECO:0000313" key="5">
    <source>
        <dbReference type="Proteomes" id="UP000029367"/>
    </source>
</evidence>
<keyword evidence="1" id="KW-0929">Antimicrobial</keyword>
<evidence type="ECO:0000313" key="4">
    <source>
        <dbReference type="EMBL" id="AIM40540.1"/>
    </source>
</evidence>
<dbReference type="GO" id="GO:0003796">
    <property type="term" value="F:lysozyme activity"/>
    <property type="evidence" value="ECO:0007669"/>
    <property type="project" value="InterPro"/>
</dbReference>
<dbReference type="GO" id="GO:0042742">
    <property type="term" value="P:defense response to bacterium"/>
    <property type="evidence" value="ECO:0007669"/>
    <property type="project" value="UniProtKB-KW"/>
</dbReference>
<sequence>MATMRDQRGANLNAAQQGVPNVQQAQTPFSLAGRDTRIDTFPTESIQRIMNMASNLAGQVTERAVEEEYLKGANAAASGQAVEDLDSNWLTAEFHKAGYNDQYKRMQMAQAASDISANMTEYAKMSPQDFLKVVDQKTQSIFNNTDGMTMNGRRSLLENQLTFSNTLIRTQAAQHGKYLIEQRASMYNAQGNTLVTLAAQAKATGDGGAYANATAATMAWAKSILADEKLPLETRRTQVVSMMSNMLSQDLRTPVETAVNSGMFNDLPADDLAKLQGQIRESKNRTEVQDNMGLLEQYGQLNARQAVFGDVDPKTYTGILQQLADNKLISASGYSSAIEGYYKDYAKQAKANQLGQAYATGNQTYMLQQGASEQDGADAFIKARMKQPGATASSVAFDLLQVGAQTGFPSAYKSAAKLIEPALSNFGTVDEMNPDAAATVTGLIDRVTVAENQGDKTAWTKLLSGLSEENQEKMVYMREQIKAGRTINQAGQGYIKQQQDYAGLTPAQKSQILTQRQSDVNSVVGSLEAQGFLSRTWQGLAGLFSDTQRNLFQARVASGDITAAQEMSEVSAAYREELQAVVLKNPNITKDGMEALASAKLANRVLRVGESTFSPGSVLIAPRNQTVQSMLGLPADVAPDRIGRAIASLDQSKAPEGFETSYSFMPDGSLNVQYFNKTGDVSPNSYRITPQAIQERIREDDRAAATANNEVYGDGKLFVDKNSNIGIRVNGVNTAGVEESYMLQARGKLIEFEGIRNQTYRDSTGVQTNGVGISNRSPYFAEGQASGMKGGTEWSPRTIHDTFVNHTNMVARQMPGQAAALGWSRDKDAQFQFMMQMGYQAGTDWYRSGGAYGKLADAIRVGDREQALQALSNTPAFKLSQDDRKQYYIQTLLAGMQE</sequence>
<dbReference type="SUPFAM" id="SSF53955">
    <property type="entry name" value="Lysozyme-like"/>
    <property type="match status" value="1"/>
</dbReference>
<dbReference type="OrthoDB" id="29461at10239"/>
<dbReference type="EMBL" id="KM247287">
    <property type="protein sequence ID" value="AIM40540.1"/>
    <property type="molecule type" value="Genomic_DNA"/>
</dbReference>
<evidence type="ECO:0000256" key="2">
    <source>
        <dbReference type="ARBA" id="ARBA00022638"/>
    </source>
</evidence>
<dbReference type="InterPro" id="IPR023346">
    <property type="entry name" value="Lysozyme-like_dom_sf"/>
</dbReference>